<dbReference type="GO" id="GO:0043565">
    <property type="term" value="F:sequence-specific DNA binding"/>
    <property type="evidence" value="ECO:0007669"/>
    <property type="project" value="InterPro"/>
</dbReference>
<name>A0AAD1ZVT9_9LAMI</name>
<evidence type="ECO:0000256" key="6">
    <source>
        <dbReference type="ARBA" id="ARBA00023242"/>
    </source>
</evidence>
<dbReference type="PANTHER" id="PTHR45675:SF31">
    <property type="entry name" value="MYB TRANSCRIPTION FACTOR"/>
    <property type="match status" value="1"/>
</dbReference>
<organism evidence="9 10">
    <name type="scientific">Fraxinus pennsylvanica</name>
    <dbReference type="NCBI Taxonomy" id="56036"/>
    <lineage>
        <taxon>Eukaryota</taxon>
        <taxon>Viridiplantae</taxon>
        <taxon>Streptophyta</taxon>
        <taxon>Embryophyta</taxon>
        <taxon>Tracheophyta</taxon>
        <taxon>Spermatophyta</taxon>
        <taxon>Magnoliopsida</taxon>
        <taxon>eudicotyledons</taxon>
        <taxon>Gunneridae</taxon>
        <taxon>Pentapetalae</taxon>
        <taxon>asterids</taxon>
        <taxon>lamiids</taxon>
        <taxon>Lamiales</taxon>
        <taxon>Oleaceae</taxon>
        <taxon>Oleeae</taxon>
        <taxon>Fraxinus</taxon>
    </lineage>
</organism>
<dbReference type="Gene3D" id="1.10.10.60">
    <property type="entry name" value="Homeodomain-like"/>
    <property type="match status" value="2"/>
</dbReference>
<reference evidence="9" key="1">
    <citation type="submission" date="2023-05" db="EMBL/GenBank/DDBJ databases">
        <authorList>
            <person name="Huff M."/>
        </authorList>
    </citation>
    <scope>NUCLEOTIDE SEQUENCE</scope>
</reference>
<keyword evidence="5" id="KW-0804">Transcription</keyword>
<dbReference type="AlphaFoldDB" id="A0AAD1ZVT9"/>
<evidence type="ECO:0000256" key="2">
    <source>
        <dbReference type="ARBA" id="ARBA00022737"/>
    </source>
</evidence>
<dbReference type="FunFam" id="1.10.10.60:FF:000011">
    <property type="entry name" value="Myb transcription factor"/>
    <property type="match status" value="1"/>
</dbReference>
<dbReference type="GO" id="GO:0005634">
    <property type="term" value="C:nucleus"/>
    <property type="evidence" value="ECO:0007669"/>
    <property type="project" value="UniProtKB-SubCell"/>
</dbReference>
<evidence type="ECO:0000256" key="5">
    <source>
        <dbReference type="ARBA" id="ARBA00023163"/>
    </source>
</evidence>
<evidence type="ECO:0000313" key="9">
    <source>
        <dbReference type="EMBL" id="CAI9774262.1"/>
    </source>
</evidence>
<dbReference type="InterPro" id="IPR044676">
    <property type="entry name" value="EOBI/EOBII-like_plant"/>
</dbReference>
<protein>
    <recommendedName>
        <fullName evidence="8">Myb-like domain-containing protein</fullName>
    </recommendedName>
</protein>
<feature type="domain" description="Myb-like" evidence="8">
    <location>
        <begin position="21"/>
        <end position="71"/>
    </location>
</feature>
<keyword evidence="4" id="KW-0238">DNA-binding</keyword>
<accession>A0AAD1ZVT9</accession>
<dbReference type="InterPro" id="IPR009057">
    <property type="entry name" value="Homeodomain-like_sf"/>
</dbReference>
<keyword evidence="2" id="KW-0677">Repeat</keyword>
<dbReference type="GO" id="GO:0003700">
    <property type="term" value="F:DNA-binding transcription factor activity"/>
    <property type="evidence" value="ECO:0007669"/>
    <property type="project" value="InterPro"/>
</dbReference>
<sequence length="280" mass="32104">MDAKEIYGNSTPQKEEEISIRKGPWSSDEDSKLINYIAIHGEGGWNALSHNAGLRRTGKSCRLRWLNYLNPNVRRGNITPEEQLHMIELHLKYGNRWTQIAKRLPGRTDNEIKNYWRTIIKKQAKQLKCDVNSTQFLDIMRCTWLPSIMEEQMHPTSEVNSGSHSNNTDFDHNNCQRQKLMTDSEILQTGAMAVDMNCEANMSDVSGLDNVEDNWNGDPLSVQNFGPEVGYYPFSYGFDGNEIQALSMNRDDRLSSEDSFTVSLNDEDFWLSTSTGFNQF</sequence>
<dbReference type="EMBL" id="OU503048">
    <property type="protein sequence ID" value="CAI9774262.1"/>
    <property type="molecule type" value="Genomic_DNA"/>
</dbReference>
<evidence type="ECO:0000256" key="7">
    <source>
        <dbReference type="SAM" id="MobiDB-lite"/>
    </source>
</evidence>
<keyword evidence="3" id="KW-0805">Transcription regulation</keyword>
<evidence type="ECO:0000256" key="4">
    <source>
        <dbReference type="ARBA" id="ARBA00023125"/>
    </source>
</evidence>
<proteinExistence type="predicted"/>
<evidence type="ECO:0000313" key="10">
    <source>
        <dbReference type="Proteomes" id="UP000834106"/>
    </source>
</evidence>
<dbReference type="PANTHER" id="PTHR45675">
    <property type="entry name" value="MYB TRANSCRIPTION FACTOR-RELATED-RELATED"/>
    <property type="match status" value="1"/>
</dbReference>
<dbReference type="SMART" id="SM00717">
    <property type="entry name" value="SANT"/>
    <property type="match status" value="2"/>
</dbReference>
<dbReference type="SUPFAM" id="SSF46689">
    <property type="entry name" value="Homeodomain-like"/>
    <property type="match status" value="1"/>
</dbReference>
<feature type="region of interest" description="Disordered" evidence="7">
    <location>
        <begin position="1"/>
        <end position="24"/>
    </location>
</feature>
<evidence type="ECO:0000256" key="1">
    <source>
        <dbReference type="ARBA" id="ARBA00004123"/>
    </source>
</evidence>
<feature type="domain" description="Myb-like" evidence="8">
    <location>
        <begin position="74"/>
        <end position="122"/>
    </location>
</feature>
<evidence type="ECO:0000256" key="3">
    <source>
        <dbReference type="ARBA" id="ARBA00023015"/>
    </source>
</evidence>
<dbReference type="Pfam" id="PF00249">
    <property type="entry name" value="Myb_DNA-binding"/>
    <property type="match status" value="2"/>
</dbReference>
<comment type="subcellular location">
    <subcellularLocation>
        <location evidence="1">Nucleus</location>
    </subcellularLocation>
</comment>
<gene>
    <name evidence="9" type="ORF">FPE_LOCUS21692</name>
</gene>
<evidence type="ECO:0000259" key="8">
    <source>
        <dbReference type="SMART" id="SM00717"/>
    </source>
</evidence>
<keyword evidence="10" id="KW-1185">Reference proteome</keyword>
<dbReference type="InterPro" id="IPR001005">
    <property type="entry name" value="SANT/Myb"/>
</dbReference>
<dbReference type="CDD" id="cd00167">
    <property type="entry name" value="SANT"/>
    <property type="match status" value="2"/>
</dbReference>
<keyword evidence="6" id="KW-0539">Nucleus</keyword>
<dbReference type="Proteomes" id="UP000834106">
    <property type="component" value="Chromosome 13"/>
</dbReference>